<dbReference type="RefSeq" id="WP_166954207.1">
    <property type="nucleotide sequence ID" value="NZ_JAASQI010000007.1"/>
</dbReference>
<evidence type="ECO:0000259" key="6">
    <source>
        <dbReference type="Pfam" id="PF04542"/>
    </source>
</evidence>
<name>A0ABX0V1V5_9HYPH</name>
<dbReference type="InterPro" id="IPR036388">
    <property type="entry name" value="WH-like_DNA-bd_sf"/>
</dbReference>
<feature type="domain" description="RNA polymerase sigma-70 region 4" evidence="7">
    <location>
        <begin position="157"/>
        <end position="205"/>
    </location>
</feature>
<comment type="similarity">
    <text evidence="1">Belongs to the sigma-70 factor family. ECF subfamily.</text>
</comment>
<proteinExistence type="inferred from homology"/>
<dbReference type="Proteomes" id="UP001429580">
    <property type="component" value="Unassembled WGS sequence"/>
</dbReference>
<reference evidence="8 9" key="1">
    <citation type="submission" date="2020-03" db="EMBL/GenBank/DDBJ databases">
        <title>Genomic Encyclopedia of Type Strains, Phase IV (KMG-IV): sequencing the most valuable type-strain genomes for metagenomic binning, comparative biology and taxonomic classification.</title>
        <authorList>
            <person name="Goeker M."/>
        </authorList>
    </citation>
    <scope>NUCLEOTIDE SEQUENCE [LARGE SCALE GENOMIC DNA]</scope>
    <source>
        <strain evidence="8 9">DSM 103870</strain>
    </source>
</reference>
<evidence type="ECO:0000256" key="4">
    <source>
        <dbReference type="ARBA" id="ARBA00023125"/>
    </source>
</evidence>
<dbReference type="Gene3D" id="1.10.1740.10">
    <property type="match status" value="1"/>
</dbReference>
<protein>
    <submittedName>
        <fullName evidence="8">RNA polymerase sigma-70 factor (ECF subfamily)</fullName>
    </submittedName>
</protein>
<evidence type="ECO:0000256" key="2">
    <source>
        <dbReference type="ARBA" id="ARBA00023015"/>
    </source>
</evidence>
<dbReference type="Gene3D" id="1.10.10.10">
    <property type="entry name" value="Winged helix-like DNA-binding domain superfamily/Winged helix DNA-binding domain"/>
    <property type="match status" value="1"/>
</dbReference>
<dbReference type="SUPFAM" id="SSF88946">
    <property type="entry name" value="Sigma2 domain of RNA polymerase sigma factors"/>
    <property type="match status" value="1"/>
</dbReference>
<feature type="domain" description="RNA polymerase sigma-70 region 2" evidence="6">
    <location>
        <begin position="58"/>
        <end position="125"/>
    </location>
</feature>
<keyword evidence="5" id="KW-0804">Transcription</keyword>
<keyword evidence="3" id="KW-0731">Sigma factor</keyword>
<dbReference type="Pfam" id="PF04545">
    <property type="entry name" value="Sigma70_r4"/>
    <property type="match status" value="1"/>
</dbReference>
<organism evidence="8 9">
    <name type="scientific">Pseudochelatococcus lubricantis</name>
    <dbReference type="NCBI Taxonomy" id="1538102"/>
    <lineage>
        <taxon>Bacteria</taxon>
        <taxon>Pseudomonadati</taxon>
        <taxon>Pseudomonadota</taxon>
        <taxon>Alphaproteobacteria</taxon>
        <taxon>Hyphomicrobiales</taxon>
        <taxon>Chelatococcaceae</taxon>
        <taxon>Pseudochelatococcus</taxon>
    </lineage>
</organism>
<dbReference type="SUPFAM" id="SSF88659">
    <property type="entry name" value="Sigma3 and sigma4 domains of RNA polymerase sigma factors"/>
    <property type="match status" value="1"/>
</dbReference>
<evidence type="ECO:0000256" key="1">
    <source>
        <dbReference type="ARBA" id="ARBA00010641"/>
    </source>
</evidence>
<evidence type="ECO:0000256" key="3">
    <source>
        <dbReference type="ARBA" id="ARBA00023082"/>
    </source>
</evidence>
<keyword evidence="4" id="KW-0238">DNA-binding</keyword>
<dbReference type="InterPro" id="IPR007627">
    <property type="entry name" value="RNA_pol_sigma70_r2"/>
</dbReference>
<evidence type="ECO:0000313" key="8">
    <source>
        <dbReference type="EMBL" id="NIJ59131.1"/>
    </source>
</evidence>
<keyword evidence="2" id="KW-0805">Transcription regulation</keyword>
<comment type="caution">
    <text evidence="8">The sequence shown here is derived from an EMBL/GenBank/DDBJ whole genome shotgun (WGS) entry which is preliminary data.</text>
</comment>
<dbReference type="PANTHER" id="PTHR43133">
    <property type="entry name" value="RNA POLYMERASE ECF-TYPE SIGMA FACTO"/>
    <property type="match status" value="1"/>
</dbReference>
<evidence type="ECO:0000259" key="7">
    <source>
        <dbReference type="Pfam" id="PF04545"/>
    </source>
</evidence>
<gene>
    <name evidence="8" type="ORF">FHS82_002986</name>
</gene>
<dbReference type="Pfam" id="PF04542">
    <property type="entry name" value="Sigma70_r2"/>
    <property type="match status" value="1"/>
</dbReference>
<accession>A0ABX0V1V5</accession>
<keyword evidence="9" id="KW-1185">Reference proteome</keyword>
<dbReference type="InterPro" id="IPR014284">
    <property type="entry name" value="RNA_pol_sigma-70_dom"/>
</dbReference>
<dbReference type="CDD" id="cd06171">
    <property type="entry name" value="Sigma70_r4"/>
    <property type="match status" value="1"/>
</dbReference>
<dbReference type="EMBL" id="JAASQI010000007">
    <property type="protein sequence ID" value="NIJ59131.1"/>
    <property type="molecule type" value="Genomic_DNA"/>
</dbReference>
<sequence>MNDTLEQFASAPAPAPSAGRVRLVSAAGDGLAALAPDELTRLVRLVAEDRDRQAFAGLFGHFGPRLKTFFMRAGVSAPVAEDLVQETMLSLWRKASYFDSARAGVSTWVFTIARNLRIDHLRRERDPSALPQEPVEEPPTLEETVLTAERELRVRGALAGLSAEQSTVIRLTFYGEKSQSEIAEELGIPLGTVKSRIRLAMKRLRSLLENEP</sequence>
<dbReference type="InterPro" id="IPR013325">
    <property type="entry name" value="RNA_pol_sigma_r2"/>
</dbReference>
<dbReference type="PANTHER" id="PTHR43133:SF62">
    <property type="entry name" value="RNA POLYMERASE SIGMA FACTOR SIGZ"/>
    <property type="match status" value="1"/>
</dbReference>
<dbReference type="InterPro" id="IPR039425">
    <property type="entry name" value="RNA_pol_sigma-70-like"/>
</dbReference>
<dbReference type="InterPro" id="IPR013324">
    <property type="entry name" value="RNA_pol_sigma_r3/r4-like"/>
</dbReference>
<dbReference type="InterPro" id="IPR007630">
    <property type="entry name" value="RNA_pol_sigma70_r4"/>
</dbReference>
<evidence type="ECO:0000313" key="9">
    <source>
        <dbReference type="Proteomes" id="UP001429580"/>
    </source>
</evidence>
<evidence type="ECO:0000256" key="5">
    <source>
        <dbReference type="ARBA" id="ARBA00023163"/>
    </source>
</evidence>
<dbReference type="NCBIfam" id="TIGR02937">
    <property type="entry name" value="sigma70-ECF"/>
    <property type="match status" value="1"/>
</dbReference>